<gene>
    <name evidence="1" type="ORF">HPB47_021175</name>
</gene>
<dbReference type="Proteomes" id="UP000805193">
    <property type="component" value="Unassembled WGS sequence"/>
</dbReference>
<dbReference type="EMBL" id="JABSTQ010009178">
    <property type="protein sequence ID" value="KAG0432077.1"/>
    <property type="molecule type" value="Genomic_DNA"/>
</dbReference>
<evidence type="ECO:0000313" key="2">
    <source>
        <dbReference type="Proteomes" id="UP000805193"/>
    </source>
</evidence>
<name>A0AC60QDA8_IXOPE</name>
<proteinExistence type="predicted"/>
<organism evidence="1 2">
    <name type="scientific">Ixodes persulcatus</name>
    <name type="common">Taiga tick</name>
    <dbReference type="NCBI Taxonomy" id="34615"/>
    <lineage>
        <taxon>Eukaryota</taxon>
        <taxon>Metazoa</taxon>
        <taxon>Ecdysozoa</taxon>
        <taxon>Arthropoda</taxon>
        <taxon>Chelicerata</taxon>
        <taxon>Arachnida</taxon>
        <taxon>Acari</taxon>
        <taxon>Parasitiformes</taxon>
        <taxon>Ixodida</taxon>
        <taxon>Ixodoidea</taxon>
        <taxon>Ixodidae</taxon>
        <taxon>Ixodinae</taxon>
        <taxon>Ixodes</taxon>
    </lineage>
</organism>
<sequence length="324" mass="37544">MVGLITVTGCGRAALLGARAKQMHLPHLAIVNQNCEHMASFFGDRDSMFASYIEVKDVEVIITRMKDDGFTHILVLYDEKFALYGLELLKRQAERTNLTFSFLRLIPDWNRFKESIKTIFKRQAEKNSLYTGFGVLVFSNYTCAEKLEADLISEKIMDPNIILVVFYNGWDENLSRWYYTHGIGSPYEKLIYVIVRSFPKRVMHRMKRASRLLNGKYHVVLMEHWGFRRNEATYRLLLLSPVQSNTTRMRHIQDWTIANGTVKTTFYLDKVSAFLKNRTIKVASLEDIQNSLNIVKLSIIYKAVKCIYGTWLILAEPDTAMANQ</sequence>
<evidence type="ECO:0000313" key="1">
    <source>
        <dbReference type="EMBL" id="KAG0432077.1"/>
    </source>
</evidence>
<keyword evidence="2" id="KW-1185">Reference proteome</keyword>
<protein>
    <submittedName>
        <fullName evidence="1">Uncharacterized protein</fullName>
    </submittedName>
</protein>
<comment type="caution">
    <text evidence="1">The sequence shown here is derived from an EMBL/GenBank/DDBJ whole genome shotgun (WGS) entry which is preliminary data.</text>
</comment>
<reference evidence="1 2" key="1">
    <citation type="journal article" date="2020" name="Cell">
        <title>Large-Scale Comparative Analyses of Tick Genomes Elucidate Their Genetic Diversity and Vector Capacities.</title>
        <authorList>
            <consortium name="Tick Genome and Microbiome Consortium (TIGMIC)"/>
            <person name="Jia N."/>
            <person name="Wang J."/>
            <person name="Shi W."/>
            <person name="Du L."/>
            <person name="Sun Y."/>
            <person name="Zhan W."/>
            <person name="Jiang J.F."/>
            <person name="Wang Q."/>
            <person name="Zhang B."/>
            <person name="Ji P."/>
            <person name="Bell-Sakyi L."/>
            <person name="Cui X.M."/>
            <person name="Yuan T.T."/>
            <person name="Jiang B.G."/>
            <person name="Yang W.F."/>
            <person name="Lam T.T."/>
            <person name="Chang Q.C."/>
            <person name="Ding S.J."/>
            <person name="Wang X.J."/>
            <person name="Zhu J.G."/>
            <person name="Ruan X.D."/>
            <person name="Zhao L."/>
            <person name="Wei J.T."/>
            <person name="Ye R.Z."/>
            <person name="Que T.C."/>
            <person name="Du C.H."/>
            <person name="Zhou Y.H."/>
            <person name="Cheng J.X."/>
            <person name="Dai P.F."/>
            <person name="Guo W.B."/>
            <person name="Han X.H."/>
            <person name="Huang E.J."/>
            <person name="Li L.F."/>
            <person name="Wei W."/>
            <person name="Gao Y.C."/>
            <person name="Liu J.Z."/>
            <person name="Shao H.Z."/>
            <person name="Wang X."/>
            <person name="Wang C.C."/>
            <person name="Yang T.C."/>
            <person name="Huo Q.B."/>
            <person name="Li W."/>
            <person name="Chen H.Y."/>
            <person name="Chen S.E."/>
            <person name="Zhou L.G."/>
            <person name="Ni X.B."/>
            <person name="Tian J.H."/>
            <person name="Sheng Y."/>
            <person name="Liu T."/>
            <person name="Pan Y.S."/>
            <person name="Xia L.Y."/>
            <person name="Li J."/>
            <person name="Zhao F."/>
            <person name="Cao W.C."/>
        </authorList>
    </citation>
    <scope>NUCLEOTIDE SEQUENCE [LARGE SCALE GENOMIC DNA]</scope>
    <source>
        <strain evidence="1">Iper-2018</strain>
    </source>
</reference>
<accession>A0AC60QDA8</accession>